<dbReference type="GO" id="GO:0030003">
    <property type="term" value="P:intracellular monoatomic cation homeostasis"/>
    <property type="evidence" value="ECO:0007669"/>
    <property type="project" value="TreeGrafter"/>
</dbReference>
<feature type="region of interest" description="Disordered" evidence="8">
    <location>
        <begin position="45"/>
        <end position="114"/>
    </location>
</feature>
<evidence type="ECO:0000256" key="2">
    <source>
        <dbReference type="ARBA" id="ARBA00022692"/>
    </source>
</evidence>
<reference evidence="11" key="1">
    <citation type="submission" date="2022-07" db="EMBL/GenBank/DDBJ databases">
        <title>The genome of Lyophyllum shimeji provides insight into the initial evolution of ectomycorrhizal fungal genome.</title>
        <authorList>
            <person name="Kobayashi Y."/>
            <person name="Shibata T."/>
            <person name="Hirakawa H."/>
            <person name="Shigenobu S."/>
            <person name="Nishiyama T."/>
            <person name="Yamada A."/>
            <person name="Hasebe M."/>
            <person name="Kawaguchi M."/>
        </authorList>
    </citation>
    <scope>NUCLEOTIDE SEQUENCE</scope>
    <source>
        <strain evidence="11">AT787</strain>
    </source>
</reference>
<keyword evidence="3" id="KW-0999">Mitochondrion inner membrane</keyword>
<organism evidence="11 12">
    <name type="scientific">Lyophyllum shimeji</name>
    <name type="common">Hon-shimeji</name>
    <name type="synonym">Tricholoma shimeji</name>
    <dbReference type="NCBI Taxonomy" id="47721"/>
    <lineage>
        <taxon>Eukaryota</taxon>
        <taxon>Fungi</taxon>
        <taxon>Dikarya</taxon>
        <taxon>Basidiomycota</taxon>
        <taxon>Agaricomycotina</taxon>
        <taxon>Agaricomycetes</taxon>
        <taxon>Agaricomycetidae</taxon>
        <taxon>Agaricales</taxon>
        <taxon>Tricholomatineae</taxon>
        <taxon>Lyophyllaceae</taxon>
        <taxon>Lyophyllum</taxon>
    </lineage>
</organism>
<evidence type="ECO:0000256" key="9">
    <source>
        <dbReference type="SAM" id="Phobius"/>
    </source>
</evidence>
<name>A0A9P3PJT8_LYOSH</name>
<evidence type="ECO:0000256" key="8">
    <source>
        <dbReference type="SAM" id="MobiDB-lite"/>
    </source>
</evidence>
<evidence type="ECO:0000313" key="12">
    <source>
        <dbReference type="Proteomes" id="UP001063166"/>
    </source>
</evidence>
<protein>
    <submittedName>
        <fullName evidence="11">LETM1-like protein</fullName>
    </submittedName>
</protein>
<evidence type="ECO:0000256" key="5">
    <source>
        <dbReference type="ARBA" id="ARBA00023128"/>
    </source>
</evidence>
<dbReference type="AlphaFoldDB" id="A0A9P3PJT8"/>
<dbReference type="PROSITE" id="PS51758">
    <property type="entry name" value="LETM1_RBD"/>
    <property type="match status" value="1"/>
</dbReference>
<evidence type="ECO:0000256" key="1">
    <source>
        <dbReference type="ARBA" id="ARBA00004434"/>
    </source>
</evidence>
<evidence type="ECO:0000313" key="11">
    <source>
        <dbReference type="EMBL" id="GLB37235.1"/>
    </source>
</evidence>
<dbReference type="Proteomes" id="UP001063166">
    <property type="component" value="Unassembled WGS sequence"/>
</dbReference>
<sequence>MLAARHVGRRNLAWSSSALSRQPLSSRRPSSSILVLTTHARFLSTPVPDVKPTPSSPDSHLTAAQRKQKLDLRPAPIKPSKSSTISATHVPTKPTAPLPQPSAKPSPPPSLKTVKEEANRDIEDAEAHGILKPPPPDADWFRRTLHKGIELAKFYYRGVKLIFIRRKEINLIRARIKAGGSPLTRWENRLIRTQKSDINKVVPFLFIALLLEEVIPLIAIYAPFMLPSTCILPSQRERIEQKRTEKAIAFATDYRHVYSQLKLKESPSGHLPLDALRMNGASVAVCGLLRLSTIGFDALRIRRIRNHLQFIAEDDRLLIQDDLLHRLSPKGLEEALQERGIITQDLTHKSMESLLEWWLDAVGQSSSETRRLFLSVNRL</sequence>
<dbReference type="PANTHER" id="PTHR14009">
    <property type="entry name" value="LEUCINE ZIPPER-EF-HAND CONTAINING TRANSMEMBRANE PROTEIN"/>
    <property type="match status" value="1"/>
</dbReference>
<feature type="domain" description="Letm1 RBD" evidence="10">
    <location>
        <begin position="189"/>
        <end position="379"/>
    </location>
</feature>
<evidence type="ECO:0000256" key="4">
    <source>
        <dbReference type="ARBA" id="ARBA00022989"/>
    </source>
</evidence>
<dbReference type="Pfam" id="PF07766">
    <property type="entry name" value="LETM1_RBD"/>
    <property type="match status" value="1"/>
</dbReference>
<dbReference type="InterPro" id="IPR033122">
    <property type="entry name" value="LETM1-like_RBD"/>
</dbReference>
<dbReference type="OrthoDB" id="73691at2759"/>
<comment type="subcellular location">
    <subcellularLocation>
        <location evidence="1">Mitochondrion inner membrane</location>
        <topology evidence="1">Single-pass membrane protein</topology>
    </subcellularLocation>
</comment>
<feature type="compositionally biased region" description="Pro residues" evidence="8">
    <location>
        <begin position="94"/>
        <end position="110"/>
    </location>
</feature>
<proteinExistence type="predicted"/>
<keyword evidence="4 9" id="KW-1133">Transmembrane helix</keyword>
<keyword evidence="12" id="KW-1185">Reference proteome</keyword>
<evidence type="ECO:0000259" key="10">
    <source>
        <dbReference type="PROSITE" id="PS51758"/>
    </source>
</evidence>
<evidence type="ECO:0000256" key="3">
    <source>
        <dbReference type="ARBA" id="ARBA00022792"/>
    </source>
</evidence>
<keyword evidence="5 7" id="KW-0496">Mitochondrion</keyword>
<feature type="compositionally biased region" description="Polar residues" evidence="8">
    <location>
        <begin position="80"/>
        <end position="89"/>
    </location>
</feature>
<dbReference type="GO" id="GO:0005743">
    <property type="term" value="C:mitochondrial inner membrane"/>
    <property type="evidence" value="ECO:0007669"/>
    <property type="project" value="UniProtKB-SubCell"/>
</dbReference>
<dbReference type="PANTHER" id="PTHR14009:SF1">
    <property type="entry name" value="MITOCHONDRIAL PROTON_CALCIUM EXCHANGER PROTEIN"/>
    <property type="match status" value="1"/>
</dbReference>
<feature type="transmembrane region" description="Helical" evidence="9">
    <location>
        <begin position="201"/>
        <end position="224"/>
    </location>
</feature>
<accession>A0A9P3PJT8</accession>
<gene>
    <name evidence="11" type="ORF">LshimejAT787_0402860</name>
</gene>
<dbReference type="GO" id="GO:0043022">
    <property type="term" value="F:ribosome binding"/>
    <property type="evidence" value="ECO:0007669"/>
    <property type="project" value="InterPro"/>
</dbReference>
<keyword evidence="6 9" id="KW-0472">Membrane</keyword>
<dbReference type="EMBL" id="BRPK01000004">
    <property type="protein sequence ID" value="GLB37235.1"/>
    <property type="molecule type" value="Genomic_DNA"/>
</dbReference>
<evidence type="ECO:0000256" key="6">
    <source>
        <dbReference type="ARBA" id="ARBA00023136"/>
    </source>
</evidence>
<dbReference type="InterPro" id="IPR044202">
    <property type="entry name" value="LETM1/MDM38-like"/>
</dbReference>
<evidence type="ECO:0000256" key="7">
    <source>
        <dbReference type="PROSITE-ProRule" id="PRU01094"/>
    </source>
</evidence>
<comment type="caution">
    <text evidence="11">The sequence shown here is derived from an EMBL/GenBank/DDBJ whole genome shotgun (WGS) entry which is preliminary data.</text>
</comment>
<keyword evidence="2 9" id="KW-0812">Transmembrane</keyword>